<evidence type="ECO:0000256" key="1">
    <source>
        <dbReference type="ARBA" id="ARBA00022737"/>
    </source>
</evidence>
<dbReference type="InterPro" id="IPR056508">
    <property type="entry name" value="HPAT-like"/>
</dbReference>
<protein>
    <recommendedName>
        <fullName evidence="5">Hydroxyproline O-arabinosyltransferase-like domain-containing protein</fullName>
    </recommendedName>
</protein>
<dbReference type="STRING" id="40148.A0A0E0BHD5"/>
<dbReference type="PANTHER" id="PTHR22870">
    <property type="entry name" value="REGULATOR OF CHROMOSOME CONDENSATION"/>
    <property type="match status" value="1"/>
</dbReference>
<evidence type="ECO:0000259" key="5">
    <source>
        <dbReference type="Pfam" id="PF23452"/>
    </source>
</evidence>
<keyword evidence="7" id="KW-1185">Reference proteome</keyword>
<proteinExistence type="predicted"/>
<feature type="transmembrane region" description="Helical" evidence="4">
    <location>
        <begin position="151"/>
        <end position="170"/>
    </location>
</feature>
<reference evidence="6" key="1">
    <citation type="submission" date="2015-04" db="UniProtKB">
        <authorList>
            <consortium name="EnsemblPlants"/>
        </authorList>
    </citation>
    <scope>IDENTIFICATION</scope>
</reference>
<dbReference type="eggNOG" id="KOG1426">
    <property type="taxonomic scope" value="Eukaryota"/>
</dbReference>
<accession>A0A0E0BHD5</accession>
<evidence type="ECO:0000313" key="6">
    <source>
        <dbReference type="EnsemblPlants" id="OGLUM11G08350.1"/>
    </source>
</evidence>
<dbReference type="PANTHER" id="PTHR22870:SF466">
    <property type="entry name" value="ANKYRIN REPEAT-CONTAINING PROTEIN"/>
    <property type="match status" value="1"/>
</dbReference>
<organism evidence="6">
    <name type="scientific">Oryza glumipatula</name>
    <dbReference type="NCBI Taxonomy" id="40148"/>
    <lineage>
        <taxon>Eukaryota</taxon>
        <taxon>Viridiplantae</taxon>
        <taxon>Streptophyta</taxon>
        <taxon>Embryophyta</taxon>
        <taxon>Tracheophyta</taxon>
        <taxon>Spermatophyta</taxon>
        <taxon>Magnoliopsida</taxon>
        <taxon>Liliopsida</taxon>
        <taxon>Poales</taxon>
        <taxon>Poaceae</taxon>
        <taxon>BOP clade</taxon>
        <taxon>Oryzoideae</taxon>
        <taxon>Oryzeae</taxon>
        <taxon>Oryzinae</taxon>
        <taxon>Oryza</taxon>
    </lineage>
</organism>
<keyword evidence="4" id="KW-0812">Transmembrane</keyword>
<dbReference type="EnsemblPlants" id="OGLUM11G08350.1">
    <property type="protein sequence ID" value="OGLUM11G08350.1"/>
    <property type="gene ID" value="OGLUM11G08350"/>
</dbReference>
<sequence>MATTRALSHGNLRAVIVLPLLFMLVYGHMAVGLSFLVSARRPSDSLADTAWHFPIYKIGGVERRFLKRGYGGFGALGHYVYHRELLPRKVNGPWEGKISHIATSGAHTAAITDSGELYTWGCDEGDGRLGLGSGGGPGEAGSLSVPSKVNALPVQVAAVACGGFFTMALTPDGQLWSWGVSSVLQAKLTVGATGGAGAVVILLRPDRSPRYRLPPRPSREVSPPSQTEQGHRRSSCCFRRIHPDCKSRPPWGLENGGAFIIHYTYGCDYDMKGKLIYGKVGECRFDKRSYDSKPPRNLPLPQNGIPQSVDISAKLGFDNDTMSNFSILHDLRQTTLIEHEENHPKICEAGQCMHRGTNYGRLGLLSFQEYTLMNMAF</sequence>
<keyword evidence="4" id="KW-1133">Transmembrane helix</keyword>
<evidence type="ECO:0000256" key="3">
    <source>
        <dbReference type="SAM" id="MobiDB-lite"/>
    </source>
</evidence>
<dbReference type="Gramene" id="OGLUM11G08350.1">
    <property type="protein sequence ID" value="OGLUM11G08350.1"/>
    <property type="gene ID" value="OGLUM11G08350"/>
</dbReference>
<dbReference type="Gene3D" id="2.130.10.30">
    <property type="entry name" value="Regulator of chromosome condensation 1/beta-lactamase-inhibitor protein II"/>
    <property type="match status" value="1"/>
</dbReference>
<evidence type="ECO:0000313" key="7">
    <source>
        <dbReference type="Proteomes" id="UP000026961"/>
    </source>
</evidence>
<reference evidence="6" key="2">
    <citation type="submission" date="2018-05" db="EMBL/GenBank/DDBJ databases">
        <title>OgluRS3 (Oryza glumaepatula Reference Sequence Version 3).</title>
        <authorList>
            <person name="Zhang J."/>
            <person name="Kudrna D."/>
            <person name="Lee S."/>
            <person name="Talag J."/>
            <person name="Welchert J."/>
            <person name="Wing R.A."/>
        </authorList>
    </citation>
    <scope>NUCLEOTIDE SEQUENCE [LARGE SCALE GENOMIC DNA]</scope>
</reference>
<evidence type="ECO:0000256" key="4">
    <source>
        <dbReference type="SAM" id="Phobius"/>
    </source>
</evidence>
<keyword evidence="4" id="KW-0472">Membrane</keyword>
<feature type="transmembrane region" description="Helical" evidence="4">
    <location>
        <begin position="182"/>
        <end position="203"/>
    </location>
</feature>
<dbReference type="Pfam" id="PF00415">
    <property type="entry name" value="RCC1"/>
    <property type="match status" value="1"/>
</dbReference>
<dbReference type="AlphaFoldDB" id="A0A0E0BHD5"/>
<dbReference type="PROSITE" id="PS50012">
    <property type="entry name" value="RCC1_3"/>
    <property type="match status" value="2"/>
</dbReference>
<dbReference type="Proteomes" id="UP000026961">
    <property type="component" value="Chromosome 11"/>
</dbReference>
<feature type="region of interest" description="Disordered" evidence="3">
    <location>
        <begin position="209"/>
        <end position="233"/>
    </location>
</feature>
<dbReference type="HOGENOM" id="CLU_889582_0_0_1"/>
<dbReference type="InterPro" id="IPR009091">
    <property type="entry name" value="RCC1/BLIP-II"/>
</dbReference>
<feature type="repeat" description="RCC1" evidence="2">
    <location>
        <begin position="115"/>
        <end position="172"/>
    </location>
</feature>
<dbReference type="InterPro" id="IPR051210">
    <property type="entry name" value="Ub_ligase/GEF_domain"/>
</dbReference>
<evidence type="ECO:0000256" key="2">
    <source>
        <dbReference type="PROSITE-ProRule" id="PRU00235"/>
    </source>
</evidence>
<name>A0A0E0BHD5_9ORYZ</name>
<dbReference type="InterPro" id="IPR000408">
    <property type="entry name" value="Reg_chr_condens"/>
</dbReference>
<feature type="domain" description="Hydroxyproline O-arabinosyltransferase-like" evidence="5">
    <location>
        <begin position="246"/>
        <end position="303"/>
    </location>
</feature>
<dbReference type="Pfam" id="PF23452">
    <property type="entry name" value="HPAT"/>
    <property type="match status" value="1"/>
</dbReference>
<feature type="repeat" description="RCC1" evidence="2">
    <location>
        <begin position="63"/>
        <end position="114"/>
    </location>
</feature>
<dbReference type="SUPFAM" id="SSF50985">
    <property type="entry name" value="RCC1/BLIP-II"/>
    <property type="match status" value="1"/>
</dbReference>
<keyword evidence="1" id="KW-0677">Repeat</keyword>
<feature type="transmembrane region" description="Helical" evidence="4">
    <location>
        <begin position="12"/>
        <end position="37"/>
    </location>
</feature>